<dbReference type="InterPro" id="IPR050366">
    <property type="entry name" value="BP-dependent_transpt_permease"/>
</dbReference>
<protein>
    <submittedName>
        <fullName evidence="10">ABC transporter permease</fullName>
    </submittedName>
</protein>
<dbReference type="GO" id="GO:0005886">
    <property type="term" value="C:plasma membrane"/>
    <property type="evidence" value="ECO:0007669"/>
    <property type="project" value="UniProtKB-SubCell"/>
</dbReference>
<feature type="transmembrane region" description="Helical" evidence="7">
    <location>
        <begin position="196"/>
        <end position="216"/>
    </location>
</feature>
<evidence type="ECO:0000256" key="5">
    <source>
        <dbReference type="ARBA" id="ARBA00022989"/>
    </source>
</evidence>
<dbReference type="InterPro" id="IPR000515">
    <property type="entry name" value="MetI-like"/>
</dbReference>
<keyword evidence="5 7" id="KW-1133">Transmembrane helix</keyword>
<feature type="transmembrane region" description="Helical" evidence="7">
    <location>
        <begin position="79"/>
        <end position="101"/>
    </location>
</feature>
<organism evidence="10 11">
    <name type="scientific">Propioniciclava tarda</name>
    <dbReference type="NCBI Taxonomy" id="433330"/>
    <lineage>
        <taxon>Bacteria</taxon>
        <taxon>Bacillati</taxon>
        <taxon>Actinomycetota</taxon>
        <taxon>Actinomycetes</taxon>
        <taxon>Propionibacteriales</taxon>
        <taxon>Propionibacteriaceae</taxon>
        <taxon>Propioniciclava</taxon>
    </lineage>
</organism>
<comment type="caution">
    <text evidence="10">The sequence shown here is derived from an EMBL/GenBank/DDBJ whole genome shotgun (WGS) entry which is preliminary data.</text>
</comment>
<feature type="transmembrane region" description="Helical" evidence="7">
    <location>
        <begin position="345"/>
        <end position="367"/>
    </location>
</feature>
<dbReference type="InterPro" id="IPR035906">
    <property type="entry name" value="MetI-like_sf"/>
</dbReference>
<dbReference type="AlphaFoldDB" id="A0A4Q9KIZ5"/>
<dbReference type="PANTHER" id="PTHR43386">
    <property type="entry name" value="OLIGOPEPTIDE TRANSPORT SYSTEM PERMEASE PROTEIN APPC"/>
    <property type="match status" value="1"/>
</dbReference>
<proteinExistence type="inferred from homology"/>
<keyword evidence="3" id="KW-1003">Cell membrane</keyword>
<dbReference type="Pfam" id="PF00528">
    <property type="entry name" value="BPD_transp_1"/>
    <property type="match status" value="1"/>
</dbReference>
<dbReference type="OrthoDB" id="8906042at2"/>
<comment type="subcellular location">
    <subcellularLocation>
        <location evidence="1 7">Cell membrane</location>
        <topology evidence="1 7">Multi-pass membrane protein</topology>
    </subcellularLocation>
</comment>
<dbReference type="Proteomes" id="UP000291933">
    <property type="component" value="Unassembled WGS sequence"/>
</dbReference>
<feature type="transmembrane region" description="Helical" evidence="7">
    <location>
        <begin position="292"/>
        <end position="317"/>
    </location>
</feature>
<evidence type="ECO:0000256" key="7">
    <source>
        <dbReference type="RuleBase" id="RU363032"/>
    </source>
</evidence>
<gene>
    <name evidence="10" type="ORF">ET996_11220</name>
</gene>
<evidence type="ECO:0000256" key="6">
    <source>
        <dbReference type="ARBA" id="ARBA00023136"/>
    </source>
</evidence>
<feature type="compositionally biased region" description="Low complexity" evidence="8">
    <location>
        <begin position="11"/>
        <end position="25"/>
    </location>
</feature>
<reference evidence="10 11" key="1">
    <citation type="submission" date="2019-01" db="EMBL/GenBank/DDBJ databases">
        <title>Lactibacter flavus gen. nov., sp. nov., a novel bacterium of the family Propionibacteriaceae isolated from raw milk and dairy products.</title>
        <authorList>
            <person name="Huptas C."/>
            <person name="Wenning M."/>
            <person name="Breitenwieser F."/>
            <person name="Doll E."/>
            <person name="Von Neubeck M."/>
            <person name="Busse H.-J."/>
            <person name="Scherer S."/>
        </authorList>
    </citation>
    <scope>NUCLEOTIDE SEQUENCE [LARGE SCALE GENOMIC DNA]</scope>
    <source>
        <strain evidence="10 11">DSM 22130</strain>
    </source>
</reference>
<name>A0A4Q9KIZ5_PROTD</name>
<evidence type="ECO:0000256" key="4">
    <source>
        <dbReference type="ARBA" id="ARBA00022692"/>
    </source>
</evidence>
<feature type="region of interest" description="Disordered" evidence="8">
    <location>
        <begin position="1"/>
        <end position="30"/>
    </location>
</feature>
<comment type="similarity">
    <text evidence="7">Belongs to the binding-protein-dependent transport system permease family.</text>
</comment>
<dbReference type="Gene3D" id="1.10.3720.10">
    <property type="entry name" value="MetI-like"/>
    <property type="match status" value="1"/>
</dbReference>
<keyword evidence="2 7" id="KW-0813">Transport</keyword>
<evidence type="ECO:0000313" key="11">
    <source>
        <dbReference type="Proteomes" id="UP000291933"/>
    </source>
</evidence>
<evidence type="ECO:0000256" key="2">
    <source>
        <dbReference type="ARBA" id="ARBA00022448"/>
    </source>
</evidence>
<evidence type="ECO:0000256" key="3">
    <source>
        <dbReference type="ARBA" id="ARBA00022475"/>
    </source>
</evidence>
<keyword evidence="6 7" id="KW-0472">Membrane</keyword>
<evidence type="ECO:0000256" key="8">
    <source>
        <dbReference type="SAM" id="MobiDB-lite"/>
    </source>
</evidence>
<feature type="domain" description="ABC transmembrane type-1" evidence="9">
    <location>
        <begin position="157"/>
        <end position="364"/>
    </location>
</feature>
<dbReference type="PROSITE" id="PS50928">
    <property type="entry name" value="ABC_TM1"/>
    <property type="match status" value="1"/>
</dbReference>
<dbReference type="PANTHER" id="PTHR43386:SF1">
    <property type="entry name" value="D,D-DIPEPTIDE TRANSPORT SYSTEM PERMEASE PROTEIN DDPC-RELATED"/>
    <property type="match status" value="1"/>
</dbReference>
<dbReference type="InterPro" id="IPR025966">
    <property type="entry name" value="OppC_N"/>
</dbReference>
<evidence type="ECO:0000256" key="1">
    <source>
        <dbReference type="ARBA" id="ARBA00004651"/>
    </source>
</evidence>
<feature type="transmembrane region" description="Helical" evidence="7">
    <location>
        <begin position="236"/>
        <end position="257"/>
    </location>
</feature>
<sequence>MTNYDDSPVRGGAAQGPQAEQAATASDPNIASDLAPVDAALTADGATGRGEGVGQAKETEGLSQGQIVRARFLRHRGALFGLITLSAITLMSVLTMGLGPIRGLWKYQDHTRSGDMVNGGEPSLRLPFAGGGFAIGDHPFGQDSIGSDYFALVMSGVQTSLFVMLVLGLTAMIIGVTIGSISGYYRGKIDMVLMRFTDLIITLPVLILGAVLGRLLDVIPIKLDATAAQREALKANMPLLLAVVLGMILWTGLARLTRSEFLSLREREFVDSARVAGASDWRIITKHMLPNAMGVIIVNVTLLMSVAVTLEAALSFLNFGIKPPNVSLGLLIADNQGAFATRPWLFWWPGLFIILIALSVNFIGDGLRDAFDPRTRKIPSDRAMKKAARELAAANPAAAIQEAK</sequence>
<keyword evidence="11" id="KW-1185">Reference proteome</keyword>
<dbReference type="GO" id="GO:0055085">
    <property type="term" value="P:transmembrane transport"/>
    <property type="evidence" value="ECO:0007669"/>
    <property type="project" value="InterPro"/>
</dbReference>
<evidence type="ECO:0000313" key="10">
    <source>
        <dbReference type="EMBL" id="TBT94264.1"/>
    </source>
</evidence>
<dbReference type="EMBL" id="SDMR01000015">
    <property type="protein sequence ID" value="TBT94264.1"/>
    <property type="molecule type" value="Genomic_DNA"/>
</dbReference>
<accession>A0A4Q9KIZ5</accession>
<keyword evidence="4 7" id="KW-0812">Transmembrane</keyword>
<dbReference type="SUPFAM" id="SSF161098">
    <property type="entry name" value="MetI-like"/>
    <property type="match status" value="1"/>
</dbReference>
<dbReference type="RefSeq" id="WP_131172653.1">
    <property type="nucleotide sequence ID" value="NZ_FXTL01000015.1"/>
</dbReference>
<dbReference type="CDD" id="cd06261">
    <property type="entry name" value="TM_PBP2"/>
    <property type="match status" value="1"/>
</dbReference>
<dbReference type="Pfam" id="PF12911">
    <property type="entry name" value="OppC_N"/>
    <property type="match status" value="1"/>
</dbReference>
<feature type="transmembrane region" description="Helical" evidence="7">
    <location>
        <begin position="161"/>
        <end position="184"/>
    </location>
</feature>
<evidence type="ECO:0000259" key="9">
    <source>
        <dbReference type="PROSITE" id="PS50928"/>
    </source>
</evidence>